<reference evidence="1 2" key="1">
    <citation type="submission" date="2021-05" db="EMBL/GenBank/DDBJ databases">
        <title>Genome Assembly of Synthetic Allotetraploid Brassica napus Reveals Homoeologous Exchanges between Subgenomes.</title>
        <authorList>
            <person name="Davis J.T."/>
        </authorList>
    </citation>
    <scope>NUCLEOTIDE SEQUENCE [LARGE SCALE GENOMIC DNA]</scope>
    <source>
        <strain evidence="2">cv. Da-Ae</strain>
        <tissue evidence="1">Seedling</tissue>
    </source>
</reference>
<dbReference type="EMBL" id="JAGKQM010000009">
    <property type="protein sequence ID" value="KAH0913071.1"/>
    <property type="molecule type" value="Genomic_DNA"/>
</dbReference>
<dbReference type="Proteomes" id="UP000824890">
    <property type="component" value="Unassembled WGS sequence"/>
</dbReference>
<evidence type="ECO:0000313" key="2">
    <source>
        <dbReference type="Proteomes" id="UP000824890"/>
    </source>
</evidence>
<gene>
    <name evidence="1" type="ORF">HID58_036392</name>
</gene>
<name>A0ABQ8C9Q3_BRANA</name>
<proteinExistence type="predicted"/>
<protein>
    <submittedName>
        <fullName evidence="1">Uncharacterized protein</fullName>
    </submittedName>
</protein>
<accession>A0ABQ8C9Q3</accession>
<comment type="caution">
    <text evidence="1">The sequence shown here is derived from an EMBL/GenBank/DDBJ whole genome shotgun (WGS) entry which is preliminary data.</text>
</comment>
<dbReference type="InterPro" id="IPR036291">
    <property type="entry name" value="NAD(P)-bd_dom_sf"/>
</dbReference>
<evidence type="ECO:0000313" key="1">
    <source>
        <dbReference type="EMBL" id="KAH0913071.1"/>
    </source>
</evidence>
<dbReference type="PANTHER" id="PTHR43000">
    <property type="entry name" value="DTDP-D-GLUCOSE 4,6-DEHYDRATASE-RELATED"/>
    <property type="match status" value="1"/>
</dbReference>
<dbReference type="Gene3D" id="3.40.50.720">
    <property type="entry name" value="NAD(P)-binding Rossmann-like Domain"/>
    <property type="match status" value="1"/>
</dbReference>
<keyword evidence="2" id="KW-1185">Reference proteome</keyword>
<sequence length="255" mass="29693">MATPSSPSTSYLLITEGIDTIMHFASQNSRGQLLPLMAETDEDAVVGPKFIFVGDKSSSYSWRYDTNVRSYLYCEDVAEAFEKERRVNDVAKDICKLFDKDPEVNIKFVENRHFNDQRYFLDDVKLKILGWSERTTWEELLKKTMELSFLRSLIIYALLRVRMPISSDLNNSRNFMSKISRSEHPKQHMTVLDELLPISIEMAKRNLRGIWDFTTLRLHRLSFKWANFTPEEQVEVIVAPRSNNASHISFKPGNE</sequence>
<organism evidence="1 2">
    <name type="scientific">Brassica napus</name>
    <name type="common">Rape</name>
    <dbReference type="NCBI Taxonomy" id="3708"/>
    <lineage>
        <taxon>Eukaryota</taxon>
        <taxon>Viridiplantae</taxon>
        <taxon>Streptophyta</taxon>
        <taxon>Embryophyta</taxon>
        <taxon>Tracheophyta</taxon>
        <taxon>Spermatophyta</taxon>
        <taxon>Magnoliopsida</taxon>
        <taxon>eudicotyledons</taxon>
        <taxon>Gunneridae</taxon>
        <taxon>Pentapetalae</taxon>
        <taxon>rosids</taxon>
        <taxon>malvids</taxon>
        <taxon>Brassicales</taxon>
        <taxon>Brassicaceae</taxon>
        <taxon>Brassiceae</taxon>
        <taxon>Brassica</taxon>
    </lineage>
</organism>
<dbReference type="SUPFAM" id="SSF51735">
    <property type="entry name" value="NAD(P)-binding Rossmann-fold domains"/>
    <property type="match status" value="1"/>
</dbReference>